<organism evidence="2 3">
    <name type="scientific">Aureobasidium pullulans EXF-150</name>
    <dbReference type="NCBI Taxonomy" id="1043002"/>
    <lineage>
        <taxon>Eukaryota</taxon>
        <taxon>Fungi</taxon>
        <taxon>Dikarya</taxon>
        <taxon>Ascomycota</taxon>
        <taxon>Pezizomycotina</taxon>
        <taxon>Dothideomycetes</taxon>
        <taxon>Dothideomycetidae</taxon>
        <taxon>Dothideales</taxon>
        <taxon>Saccotheciaceae</taxon>
        <taxon>Aureobasidium</taxon>
    </lineage>
</organism>
<feature type="region of interest" description="Disordered" evidence="1">
    <location>
        <begin position="177"/>
        <end position="200"/>
    </location>
</feature>
<keyword evidence="3" id="KW-1185">Reference proteome</keyword>
<dbReference type="OrthoDB" id="3899700at2759"/>
<name>A0A074XR22_AURPU</name>
<feature type="compositionally biased region" description="Basic and acidic residues" evidence="1">
    <location>
        <begin position="37"/>
        <end position="50"/>
    </location>
</feature>
<accession>A0A074XR22</accession>
<dbReference type="RefSeq" id="XP_029764132.1">
    <property type="nucleotide sequence ID" value="XM_029906808.1"/>
</dbReference>
<evidence type="ECO:0000313" key="2">
    <source>
        <dbReference type="EMBL" id="KEQ87945.1"/>
    </source>
</evidence>
<feature type="compositionally biased region" description="Basic residues" evidence="1">
    <location>
        <begin position="565"/>
        <end position="593"/>
    </location>
</feature>
<feature type="compositionally biased region" description="Basic and acidic residues" evidence="1">
    <location>
        <begin position="1"/>
        <end position="17"/>
    </location>
</feature>
<dbReference type="EMBL" id="KL584976">
    <property type="protein sequence ID" value="KEQ87945.1"/>
    <property type="molecule type" value="Genomic_DNA"/>
</dbReference>
<feature type="compositionally biased region" description="Basic and acidic residues" evidence="1">
    <location>
        <begin position="553"/>
        <end position="564"/>
    </location>
</feature>
<gene>
    <name evidence="2" type="ORF">M438DRAFT_352687</name>
</gene>
<protein>
    <submittedName>
        <fullName evidence="2">Uncharacterized protein</fullName>
    </submittedName>
</protein>
<dbReference type="Proteomes" id="UP000030706">
    <property type="component" value="Unassembled WGS sequence"/>
</dbReference>
<feature type="compositionally biased region" description="Polar residues" evidence="1">
    <location>
        <begin position="185"/>
        <end position="200"/>
    </location>
</feature>
<reference evidence="2 3" key="1">
    <citation type="journal article" date="2014" name="BMC Genomics">
        <title>Genome sequencing of four Aureobasidium pullulans varieties: biotechnological potential, stress tolerance, and description of new species.</title>
        <authorList>
            <person name="Gostin Ar C."/>
            <person name="Ohm R.A."/>
            <person name="Kogej T."/>
            <person name="Sonjak S."/>
            <person name="Turk M."/>
            <person name="Zajc J."/>
            <person name="Zalar P."/>
            <person name="Grube M."/>
            <person name="Sun H."/>
            <person name="Han J."/>
            <person name="Sharma A."/>
            <person name="Chiniquy J."/>
            <person name="Ngan C.Y."/>
            <person name="Lipzen A."/>
            <person name="Barry K."/>
            <person name="Grigoriev I.V."/>
            <person name="Gunde-Cimerman N."/>
        </authorList>
    </citation>
    <scope>NUCLEOTIDE SEQUENCE [LARGE SCALE GENOMIC DNA]</scope>
    <source>
        <strain evidence="2 3">EXF-150</strain>
    </source>
</reference>
<dbReference type="AlphaFoldDB" id="A0A074XR22"/>
<proteinExistence type="predicted"/>
<sequence>MEKNAAQDVKTARKKTELANGARKKTNAPVRPTTDPPVRKNIDPPVRENTDSPYQPGRNRSHKRVLNDTAAREATEPPAKRTRASMNGRMQMSTAILDDEFHTPMESRSRSIYSITSLRGSDTSLGDSHKTDIGIVVDDSHAEYDLPLRNEGQNDADGWHDVESPPVDVHRDERLTSFTPYLPSGSCTSTKPQNAGPNSTQSQEVVIQQNSNGGTSIFEELSKYFSALNSKHDKLVRELRSVNARLTRRVDQLENPQTNSWQNLEARLVALEKMPTPQQHGQESCTTATATRMLEARLLKLEKANAGLSNDGGMGDGLKRLEGLTERERGERRAQAGRIENRVTNLRDEQAVLQNEHLGLNTRLNDLAKKMHQSTTHVYLIRESTIPMLNAAFAAGALSQSEPTHQLPSYIPLPLQEFHTECTDPSKIHRNNLTPRPFAPSTDPRHLFPLLLLPFSPSPPPALCALTKTSTRNRGVIYFQFWSAQEPQLLGEMVHLAATCSFVSRGDGLLEGRGAPLERRMWKTEWPGQAGIGDMVVEHSCGSLREDMPRRAEIERDNTAEEGRRVKHVQSHSKEKRGQRRRKQIRAGRKSKSNRTDSS</sequence>
<feature type="compositionally biased region" description="Basic and acidic residues" evidence="1">
    <location>
        <begin position="70"/>
        <end position="79"/>
    </location>
</feature>
<feature type="region of interest" description="Disordered" evidence="1">
    <location>
        <begin position="553"/>
        <end position="599"/>
    </location>
</feature>
<dbReference type="GeneID" id="40749114"/>
<feature type="region of interest" description="Disordered" evidence="1">
    <location>
        <begin position="1"/>
        <end position="87"/>
    </location>
</feature>
<evidence type="ECO:0000256" key="1">
    <source>
        <dbReference type="SAM" id="MobiDB-lite"/>
    </source>
</evidence>
<dbReference type="HOGENOM" id="CLU_455583_0_0_1"/>
<evidence type="ECO:0000313" key="3">
    <source>
        <dbReference type="Proteomes" id="UP000030706"/>
    </source>
</evidence>